<evidence type="ECO:0000256" key="8">
    <source>
        <dbReference type="PIRSR" id="PIRSR602403-1"/>
    </source>
</evidence>
<feature type="binding site" description="axial binding residue" evidence="8">
    <location>
        <position position="404"/>
    </location>
    <ligand>
        <name>heme</name>
        <dbReference type="ChEBI" id="CHEBI:30413"/>
    </ligand>
    <ligandPart>
        <name>Fe</name>
        <dbReference type="ChEBI" id="CHEBI:18248"/>
    </ligandPart>
</feature>
<dbReference type="GO" id="GO:0005506">
    <property type="term" value="F:iron ion binding"/>
    <property type="evidence" value="ECO:0007669"/>
    <property type="project" value="InterPro"/>
</dbReference>
<evidence type="ECO:0000256" key="4">
    <source>
        <dbReference type="ARBA" id="ARBA00022723"/>
    </source>
</evidence>
<dbReference type="OrthoDB" id="6692864at2759"/>
<gene>
    <name evidence="9" type="ORF">PHLCEN_2v4807</name>
</gene>
<keyword evidence="7" id="KW-0503">Monooxygenase</keyword>
<dbReference type="GO" id="GO:0004497">
    <property type="term" value="F:monooxygenase activity"/>
    <property type="evidence" value="ECO:0007669"/>
    <property type="project" value="UniProtKB-KW"/>
</dbReference>
<evidence type="ECO:0000256" key="2">
    <source>
        <dbReference type="ARBA" id="ARBA00005179"/>
    </source>
</evidence>
<keyword evidence="4 8" id="KW-0479">Metal-binding</keyword>
<dbReference type="Pfam" id="PF00067">
    <property type="entry name" value="p450"/>
    <property type="match status" value="1"/>
</dbReference>
<dbReference type="InterPro" id="IPR002403">
    <property type="entry name" value="Cyt_P450_E_grp-IV"/>
</dbReference>
<dbReference type="STRING" id="98765.A0A2R6PG91"/>
<proteinExistence type="inferred from homology"/>
<keyword evidence="6 8" id="KW-0408">Iron</keyword>
<evidence type="ECO:0000256" key="6">
    <source>
        <dbReference type="ARBA" id="ARBA00023004"/>
    </source>
</evidence>
<evidence type="ECO:0008006" key="11">
    <source>
        <dbReference type="Google" id="ProtNLM"/>
    </source>
</evidence>
<keyword evidence="8" id="KW-0349">Heme</keyword>
<dbReference type="GO" id="GO:0016705">
    <property type="term" value="F:oxidoreductase activity, acting on paired donors, with incorporation or reduction of molecular oxygen"/>
    <property type="evidence" value="ECO:0007669"/>
    <property type="project" value="InterPro"/>
</dbReference>
<dbReference type="InterPro" id="IPR036396">
    <property type="entry name" value="Cyt_P450_sf"/>
</dbReference>
<protein>
    <recommendedName>
        <fullName evidence="11">Cytochrome P450</fullName>
    </recommendedName>
</protein>
<dbReference type="Proteomes" id="UP000186601">
    <property type="component" value="Unassembled WGS sequence"/>
</dbReference>
<dbReference type="SUPFAM" id="SSF48264">
    <property type="entry name" value="Cytochrome P450"/>
    <property type="match status" value="1"/>
</dbReference>
<comment type="caution">
    <text evidence="9">The sequence shown here is derived from an EMBL/GenBank/DDBJ whole genome shotgun (WGS) entry which is preliminary data.</text>
</comment>
<dbReference type="InterPro" id="IPR001128">
    <property type="entry name" value="Cyt_P450"/>
</dbReference>
<keyword evidence="5" id="KW-0560">Oxidoreductase</keyword>
<dbReference type="PANTHER" id="PTHR24305">
    <property type="entry name" value="CYTOCHROME P450"/>
    <property type="match status" value="1"/>
</dbReference>
<evidence type="ECO:0000313" key="10">
    <source>
        <dbReference type="Proteomes" id="UP000186601"/>
    </source>
</evidence>
<organism evidence="9 10">
    <name type="scientific">Hermanssonia centrifuga</name>
    <dbReference type="NCBI Taxonomy" id="98765"/>
    <lineage>
        <taxon>Eukaryota</taxon>
        <taxon>Fungi</taxon>
        <taxon>Dikarya</taxon>
        <taxon>Basidiomycota</taxon>
        <taxon>Agaricomycotina</taxon>
        <taxon>Agaricomycetes</taxon>
        <taxon>Polyporales</taxon>
        <taxon>Meruliaceae</taxon>
        <taxon>Hermanssonia</taxon>
    </lineage>
</organism>
<dbReference type="AlphaFoldDB" id="A0A2R6PG91"/>
<comment type="cofactor">
    <cofactor evidence="1 8">
        <name>heme</name>
        <dbReference type="ChEBI" id="CHEBI:30413"/>
    </cofactor>
</comment>
<dbReference type="EMBL" id="MLYV02000489">
    <property type="protein sequence ID" value="PSR90838.1"/>
    <property type="molecule type" value="Genomic_DNA"/>
</dbReference>
<evidence type="ECO:0000256" key="7">
    <source>
        <dbReference type="ARBA" id="ARBA00023033"/>
    </source>
</evidence>
<dbReference type="PANTHER" id="PTHR24305:SF187">
    <property type="entry name" value="P450, PUTATIVE (EUROFUNG)-RELATED"/>
    <property type="match status" value="1"/>
</dbReference>
<name>A0A2R6PG91_9APHY</name>
<dbReference type="GO" id="GO:0020037">
    <property type="term" value="F:heme binding"/>
    <property type="evidence" value="ECO:0007669"/>
    <property type="project" value="InterPro"/>
</dbReference>
<comment type="pathway">
    <text evidence="2">Secondary metabolite biosynthesis.</text>
</comment>
<accession>A0A2R6PG91</accession>
<reference evidence="9 10" key="1">
    <citation type="submission" date="2018-02" db="EMBL/GenBank/DDBJ databases">
        <title>Genome sequence of the basidiomycete white-rot fungus Phlebia centrifuga.</title>
        <authorList>
            <person name="Granchi Z."/>
            <person name="Peng M."/>
            <person name="de Vries R.P."/>
            <person name="Hilden K."/>
            <person name="Makela M.R."/>
            <person name="Grigoriev I."/>
            <person name="Riley R."/>
        </authorList>
    </citation>
    <scope>NUCLEOTIDE SEQUENCE [LARGE SCALE GENOMIC DNA]</scope>
    <source>
        <strain evidence="9 10">FBCC195</strain>
    </source>
</reference>
<dbReference type="InterPro" id="IPR050121">
    <property type="entry name" value="Cytochrome_P450_monoxygenase"/>
</dbReference>
<dbReference type="PRINTS" id="PR00465">
    <property type="entry name" value="EP450IV"/>
</dbReference>
<evidence type="ECO:0000256" key="1">
    <source>
        <dbReference type="ARBA" id="ARBA00001971"/>
    </source>
</evidence>
<sequence length="464" mass="51786">MASFPGPLLNKLTTLTLLHTVSTGKRHLIIEALHKKYGVFVRTGPNTLSINSLEAVGPIYSSAQCFNRSEGYRPGRFGDNSLFFIRDRQRHNIRRRVWAGAFTPAMIKNHDDVLNERMRQLVACILRRQDNLGVVDLSECFRHWAFDVMGDLTFGEASDIELMRNGDPEGIIAGAQKAMMQFEILGEVPPLFDIGYYLPASKDLHYLETLAARFLVNRKKSASKSDTDLSSFLLGYHDEEQKEALRDEDLNMDAVFAIEAGADTPAGVLTLLFYHLLSDRTVYNHLKEELDTTFSIGEIGPEDHASLLDLPYLSAVVQEGLRLSTPFPGLARVVPKDGVVLVNRYIPGGTIVSVPAYAQEVSPENFWPAPLEFRPERWLEGGLGPDSILRPGALVCFSFGPFGCLGRQLAMRELHLAVAQLVLSYDITLAPAFNEELFMDGVRNIKTTLFKFPLLVQATVRKTI</sequence>
<evidence type="ECO:0000313" key="9">
    <source>
        <dbReference type="EMBL" id="PSR90838.1"/>
    </source>
</evidence>
<evidence type="ECO:0000256" key="5">
    <source>
        <dbReference type="ARBA" id="ARBA00023002"/>
    </source>
</evidence>
<dbReference type="PRINTS" id="PR00385">
    <property type="entry name" value="P450"/>
</dbReference>
<keyword evidence="10" id="KW-1185">Reference proteome</keyword>
<comment type="similarity">
    <text evidence="3">Belongs to the cytochrome P450 family.</text>
</comment>
<evidence type="ECO:0000256" key="3">
    <source>
        <dbReference type="ARBA" id="ARBA00010617"/>
    </source>
</evidence>
<dbReference type="Gene3D" id="1.10.630.10">
    <property type="entry name" value="Cytochrome P450"/>
    <property type="match status" value="1"/>
</dbReference>